<dbReference type="GO" id="GO:0004742">
    <property type="term" value="F:dihydrolipoyllysine-residue acetyltransferase activity"/>
    <property type="evidence" value="ECO:0007669"/>
    <property type="project" value="UniProtKB-EC"/>
</dbReference>
<dbReference type="InterPro" id="IPR045257">
    <property type="entry name" value="E2/Pdx1"/>
</dbReference>
<keyword evidence="6" id="KW-1185">Reference proteome</keyword>
<dbReference type="EMBL" id="CAWUHD010000173">
    <property type="protein sequence ID" value="CAK7237027.1"/>
    <property type="molecule type" value="Genomic_DNA"/>
</dbReference>
<evidence type="ECO:0000313" key="6">
    <source>
        <dbReference type="Proteomes" id="UP001642482"/>
    </source>
</evidence>
<dbReference type="Proteomes" id="UP001642482">
    <property type="component" value="Unassembled WGS sequence"/>
</dbReference>
<comment type="caution">
    <text evidence="5">The sequence shown here is derived from an EMBL/GenBank/DDBJ whole genome shotgun (WGS) entry which is preliminary data.</text>
</comment>
<dbReference type="CDD" id="cd06849">
    <property type="entry name" value="lipoyl_domain"/>
    <property type="match status" value="1"/>
</dbReference>
<sequence length="460" mass="47730">MASFAAASRLSLRLAGRRWVQPSRGFNSTARLAVAQNLTMPALSPTMTEGSIAAWRVKEGDKYTAGDVLLEIETDKATMDVEAQDDGIVFKIVQPDGSKGVPVGTRIAVLAEADDDIASLEMPPDEAPVKSNSSSDSAPATSSSAPEPTTQAAPTPKAEAATPSQSSSSTKKKAPDAVKNRTLYPSVYMLIKQNGLDPAAVVGDMTPTGPGGRLLKGDVLAYLGKVSASVPESLESRFEHLSHLDLSNIKIKETPKPAAAAAVPAAAVPDAKAAAKAAAVAAASIKTSVSLPVSLAAVLDAQDKIQSSLGVFMPVSTFVARATEVANDELPRAGPAPAPSAEALFDAVVEPRSGSHSTTSTKFSRGSYRPQISALPTTAPAGALKTKKRAPVDVLDILSGKVKATTTARPASAARRQPPAVSTGINYFTVSVPKAEEKRAKVFLERLKVVLENEPGRLVL</sequence>
<feature type="compositionally biased region" description="Low complexity" evidence="2">
    <location>
        <begin position="129"/>
        <end position="169"/>
    </location>
</feature>
<evidence type="ECO:0000256" key="2">
    <source>
        <dbReference type="SAM" id="MobiDB-lite"/>
    </source>
</evidence>
<evidence type="ECO:0000313" key="5">
    <source>
        <dbReference type="EMBL" id="CAK7237027.1"/>
    </source>
</evidence>
<dbReference type="SUPFAM" id="SSF51230">
    <property type="entry name" value="Single hybrid motif"/>
    <property type="match status" value="1"/>
</dbReference>
<dbReference type="PROSITE" id="PS50968">
    <property type="entry name" value="BIOTINYL_LIPOYL"/>
    <property type="match status" value="1"/>
</dbReference>
<dbReference type="Pfam" id="PF02817">
    <property type="entry name" value="E3_binding"/>
    <property type="match status" value="1"/>
</dbReference>
<keyword evidence="5" id="KW-0808">Transferase</keyword>
<evidence type="ECO:0000259" key="3">
    <source>
        <dbReference type="PROSITE" id="PS50968"/>
    </source>
</evidence>
<feature type="domain" description="Peripheral subunit-binding (PSBD)" evidence="4">
    <location>
        <begin position="182"/>
        <end position="223"/>
    </location>
</feature>
<dbReference type="InterPro" id="IPR004167">
    <property type="entry name" value="PSBD"/>
</dbReference>
<dbReference type="PANTHER" id="PTHR23151:SF82">
    <property type="entry name" value="PYRUVATE DEHYDROGENASE COMPLEX PROTEIN X COMPONENT, MITOCHONDRIAL"/>
    <property type="match status" value="1"/>
</dbReference>
<gene>
    <name evidence="5" type="primary">PDX1</name>
    <name evidence="5" type="ORF">SEUCBS140593_009819</name>
</gene>
<dbReference type="SUPFAM" id="SSF47005">
    <property type="entry name" value="Peripheral subunit-binding domain of 2-oxo acid dehydrogenase complex"/>
    <property type="match status" value="1"/>
</dbReference>
<comment type="similarity">
    <text evidence="1">Belongs to the 2-oxoacid dehydrogenase family.</text>
</comment>
<proteinExistence type="inferred from homology"/>
<organism evidence="5 6">
    <name type="scientific">Sporothrix eucalyptigena</name>
    <dbReference type="NCBI Taxonomy" id="1812306"/>
    <lineage>
        <taxon>Eukaryota</taxon>
        <taxon>Fungi</taxon>
        <taxon>Dikarya</taxon>
        <taxon>Ascomycota</taxon>
        <taxon>Pezizomycotina</taxon>
        <taxon>Sordariomycetes</taxon>
        <taxon>Sordariomycetidae</taxon>
        <taxon>Ophiostomatales</taxon>
        <taxon>Ophiostomataceae</taxon>
        <taxon>Sporothrix</taxon>
    </lineage>
</organism>
<feature type="domain" description="Lipoyl-binding" evidence="3">
    <location>
        <begin position="35"/>
        <end position="111"/>
    </location>
</feature>
<dbReference type="InterPro" id="IPR036625">
    <property type="entry name" value="E3-bd_dom_sf"/>
</dbReference>
<dbReference type="EC" id="2.3.1.12" evidence="5"/>
<dbReference type="PROSITE" id="PS51826">
    <property type="entry name" value="PSBD"/>
    <property type="match status" value="1"/>
</dbReference>
<accession>A0ABP0CY20</accession>
<feature type="region of interest" description="Disordered" evidence="2">
    <location>
        <begin position="120"/>
        <end position="177"/>
    </location>
</feature>
<dbReference type="Pfam" id="PF00364">
    <property type="entry name" value="Biotin_lipoyl"/>
    <property type="match status" value="1"/>
</dbReference>
<keyword evidence="5" id="KW-0012">Acyltransferase</keyword>
<reference evidence="5 6" key="1">
    <citation type="submission" date="2024-01" db="EMBL/GenBank/DDBJ databases">
        <authorList>
            <person name="Allen C."/>
            <person name="Tagirdzhanova G."/>
        </authorList>
    </citation>
    <scope>NUCLEOTIDE SEQUENCE [LARGE SCALE GENOMIC DNA]</scope>
</reference>
<dbReference type="Gene3D" id="4.10.320.10">
    <property type="entry name" value="E3-binding domain"/>
    <property type="match status" value="1"/>
</dbReference>
<dbReference type="InterPro" id="IPR011053">
    <property type="entry name" value="Single_hybrid_motif"/>
</dbReference>
<dbReference type="Gene3D" id="2.40.50.100">
    <property type="match status" value="1"/>
</dbReference>
<dbReference type="InterPro" id="IPR000089">
    <property type="entry name" value="Biotin_lipoyl"/>
</dbReference>
<evidence type="ECO:0000259" key="4">
    <source>
        <dbReference type="PROSITE" id="PS51826"/>
    </source>
</evidence>
<dbReference type="PANTHER" id="PTHR23151">
    <property type="entry name" value="DIHYDROLIPOAMIDE ACETYL/SUCCINYL-TRANSFERASE-RELATED"/>
    <property type="match status" value="1"/>
</dbReference>
<name>A0ABP0CY20_9PEZI</name>
<protein>
    <submittedName>
        <fullName evidence="5">Pyridoxine biosynthesis protein</fullName>
        <ecNumber evidence="5">2.3.1.12</ecNumber>
    </submittedName>
</protein>
<evidence type="ECO:0000256" key="1">
    <source>
        <dbReference type="ARBA" id="ARBA00007317"/>
    </source>
</evidence>